<sequence length="81" mass="9053">ACWFRSSRLPRLGPRISCRVICDTELQLPSSLNFKGLTRSIQIPPTHSKRKANAAWLTNDEAILSTSIGELLLAIIYDGRD</sequence>
<name>A0ABS8TI41_DATST</name>
<dbReference type="EMBL" id="JACEIK010001533">
    <property type="protein sequence ID" value="MCD7470162.1"/>
    <property type="molecule type" value="Genomic_DNA"/>
</dbReference>
<protein>
    <submittedName>
        <fullName evidence="1">Uncharacterized protein</fullName>
    </submittedName>
</protein>
<evidence type="ECO:0000313" key="1">
    <source>
        <dbReference type="EMBL" id="MCD7470162.1"/>
    </source>
</evidence>
<evidence type="ECO:0000313" key="2">
    <source>
        <dbReference type="Proteomes" id="UP000823775"/>
    </source>
</evidence>
<proteinExistence type="predicted"/>
<comment type="caution">
    <text evidence="1">The sequence shown here is derived from an EMBL/GenBank/DDBJ whole genome shotgun (WGS) entry which is preliminary data.</text>
</comment>
<accession>A0ABS8TI41</accession>
<keyword evidence="2" id="KW-1185">Reference proteome</keyword>
<gene>
    <name evidence="1" type="ORF">HAX54_009826</name>
</gene>
<dbReference type="Proteomes" id="UP000823775">
    <property type="component" value="Unassembled WGS sequence"/>
</dbReference>
<organism evidence="1 2">
    <name type="scientific">Datura stramonium</name>
    <name type="common">Jimsonweed</name>
    <name type="synonym">Common thornapple</name>
    <dbReference type="NCBI Taxonomy" id="4076"/>
    <lineage>
        <taxon>Eukaryota</taxon>
        <taxon>Viridiplantae</taxon>
        <taxon>Streptophyta</taxon>
        <taxon>Embryophyta</taxon>
        <taxon>Tracheophyta</taxon>
        <taxon>Spermatophyta</taxon>
        <taxon>Magnoliopsida</taxon>
        <taxon>eudicotyledons</taxon>
        <taxon>Gunneridae</taxon>
        <taxon>Pentapetalae</taxon>
        <taxon>asterids</taxon>
        <taxon>lamiids</taxon>
        <taxon>Solanales</taxon>
        <taxon>Solanaceae</taxon>
        <taxon>Solanoideae</taxon>
        <taxon>Datureae</taxon>
        <taxon>Datura</taxon>
    </lineage>
</organism>
<reference evidence="1 2" key="1">
    <citation type="journal article" date="2021" name="BMC Genomics">
        <title>Datura genome reveals duplications of psychoactive alkaloid biosynthetic genes and high mutation rate following tissue culture.</title>
        <authorList>
            <person name="Rajewski A."/>
            <person name="Carter-House D."/>
            <person name="Stajich J."/>
            <person name="Litt A."/>
        </authorList>
    </citation>
    <scope>NUCLEOTIDE SEQUENCE [LARGE SCALE GENOMIC DNA]</scope>
    <source>
        <strain evidence="1">AR-01</strain>
    </source>
</reference>
<feature type="non-terminal residue" evidence="1">
    <location>
        <position position="1"/>
    </location>
</feature>